<feature type="transmembrane region" description="Helical" evidence="9">
    <location>
        <begin position="456"/>
        <end position="479"/>
    </location>
</feature>
<feature type="transmembrane region" description="Helical" evidence="9">
    <location>
        <begin position="201"/>
        <end position="224"/>
    </location>
</feature>
<dbReference type="Proteomes" id="UP000320496">
    <property type="component" value="Chromosome"/>
</dbReference>
<dbReference type="PANTHER" id="PTHR48086:SF7">
    <property type="entry name" value="SODIUM-SOLUTE SYMPORTER-RELATED"/>
    <property type="match status" value="1"/>
</dbReference>
<feature type="transmembrane region" description="Helical" evidence="9">
    <location>
        <begin position="499"/>
        <end position="517"/>
    </location>
</feature>
<dbReference type="EMBL" id="CP036275">
    <property type="protein sequence ID" value="QDU37184.1"/>
    <property type="molecule type" value="Genomic_DNA"/>
</dbReference>
<dbReference type="Gene3D" id="1.20.1730.10">
    <property type="entry name" value="Sodium/glucose cotransporter"/>
    <property type="match status" value="1"/>
</dbReference>
<dbReference type="KEGG" id="mri:Mal4_14930"/>
<dbReference type="RefSeq" id="WP_145367952.1">
    <property type="nucleotide sequence ID" value="NZ_CP036275.1"/>
</dbReference>
<feature type="transmembrane region" description="Helical" evidence="9">
    <location>
        <begin position="20"/>
        <end position="41"/>
    </location>
</feature>
<keyword evidence="7 9" id="KW-0472">Membrane</keyword>
<dbReference type="InterPro" id="IPR038377">
    <property type="entry name" value="Na/Glc_symporter_sf"/>
</dbReference>
<dbReference type="GO" id="GO:0022857">
    <property type="term" value="F:transmembrane transporter activity"/>
    <property type="evidence" value="ECO:0007669"/>
    <property type="project" value="InterPro"/>
</dbReference>
<dbReference type="OrthoDB" id="9815743at2"/>
<feature type="transmembrane region" description="Helical" evidence="9">
    <location>
        <begin position="400"/>
        <end position="419"/>
    </location>
</feature>
<feature type="transmembrane region" description="Helical" evidence="9">
    <location>
        <begin position="286"/>
        <end position="311"/>
    </location>
</feature>
<dbReference type="InterPro" id="IPR018212">
    <property type="entry name" value="Na/solute_symporter_CS"/>
</dbReference>
<comment type="similarity">
    <text evidence="2 8">Belongs to the sodium:solute symporter (SSF) (TC 2.A.21) family.</text>
</comment>
<feature type="transmembrane region" description="Helical" evidence="9">
    <location>
        <begin position="250"/>
        <end position="274"/>
    </location>
</feature>
<evidence type="ECO:0000256" key="9">
    <source>
        <dbReference type="SAM" id="Phobius"/>
    </source>
</evidence>
<dbReference type="PROSITE" id="PS50283">
    <property type="entry name" value="NA_SOLUT_SYMP_3"/>
    <property type="match status" value="1"/>
</dbReference>
<dbReference type="CDD" id="cd10322">
    <property type="entry name" value="SLC5sbd"/>
    <property type="match status" value="1"/>
</dbReference>
<evidence type="ECO:0000256" key="6">
    <source>
        <dbReference type="ARBA" id="ARBA00022989"/>
    </source>
</evidence>
<gene>
    <name evidence="10" type="primary">sglT_1</name>
    <name evidence="10" type="ORF">Mal4_14930</name>
</gene>
<proteinExistence type="inferred from homology"/>
<dbReference type="PROSITE" id="PS00456">
    <property type="entry name" value="NA_SOLUT_SYMP_1"/>
    <property type="match status" value="1"/>
</dbReference>
<feature type="transmembrane region" description="Helical" evidence="9">
    <location>
        <begin position="347"/>
        <end position="365"/>
    </location>
</feature>
<keyword evidence="6 9" id="KW-1133">Transmembrane helix</keyword>
<evidence type="ECO:0000256" key="2">
    <source>
        <dbReference type="ARBA" id="ARBA00006434"/>
    </source>
</evidence>
<evidence type="ECO:0000313" key="11">
    <source>
        <dbReference type="Proteomes" id="UP000320496"/>
    </source>
</evidence>
<feature type="transmembrane region" description="Helical" evidence="9">
    <location>
        <begin position="86"/>
        <end position="110"/>
    </location>
</feature>
<keyword evidence="5 9" id="KW-0812">Transmembrane</keyword>
<name>A0A517Z3W3_9PLAN</name>
<feature type="transmembrane region" description="Helical" evidence="9">
    <location>
        <begin position="130"/>
        <end position="150"/>
    </location>
</feature>
<accession>A0A517Z3W3</accession>
<dbReference type="Pfam" id="PF00474">
    <property type="entry name" value="SSF"/>
    <property type="match status" value="1"/>
</dbReference>
<comment type="subcellular location">
    <subcellularLocation>
        <location evidence="1">Membrane</location>
        <topology evidence="1">Multi-pass membrane protein</topology>
    </subcellularLocation>
</comment>
<evidence type="ECO:0000313" key="10">
    <source>
        <dbReference type="EMBL" id="QDU37184.1"/>
    </source>
</evidence>
<evidence type="ECO:0000256" key="4">
    <source>
        <dbReference type="ARBA" id="ARBA00022475"/>
    </source>
</evidence>
<organism evidence="10 11">
    <name type="scientific">Maioricimonas rarisocia</name>
    <dbReference type="NCBI Taxonomy" id="2528026"/>
    <lineage>
        <taxon>Bacteria</taxon>
        <taxon>Pseudomonadati</taxon>
        <taxon>Planctomycetota</taxon>
        <taxon>Planctomycetia</taxon>
        <taxon>Planctomycetales</taxon>
        <taxon>Planctomycetaceae</taxon>
        <taxon>Maioricimonas</taxon>
    </lineage>
</organism>
<dbReference type="InterPro" id="IPR050277">
    <property type="entry name" value="Sodium:Solute_Symporter"/>
</dbReference>
<evidence type="ECO:0000256" key="8">
    <source>
        <dbReference type="RuleBase" id="RU362091"/>
    </source>
</evidence>
<evidence type="ECO:0000256" key="3">
    <source>
        <dbReference type="ARBA" id="ARBA00022448"/>
    </source>
</evidence>
<evidence type="ECO:0000256" key="1">
    <source>
        <dbReference type="ARBA" id="ARBA00004141"/>
    </source>
</evidence>
<feature type="transmembrane region" description="Helical" evidence="9">
    <location>
        <begin position="53"/>
        <end position="74"/>
    </location>
</feature>
<sequence>MNEAAAAALSQTNFTTLDTVIVVVYLSVSLVIGVMVNRFAGSMENYIGAGRKVGPWLGVATMTGTELGLVTVMYSAQKGFTGGFAAFHMAVIAGVATLFVGLTGFIVGPLRRMEVLTIPEFYEKRFNRKIRILGGIILVLAGVLNMGLFLKAGSMFIVGVTGMASEGAALKWVMVGLLTLVLSYTTLGGMISVVLTDYVQFVVLSFGLLLATGIAVVSLGWTHIFETVHQQLGVAGFDPTVEGAGFGWSYVFWMLITAGFVGSAVWPTAVARALAMESEQAVRRQYCLSSISFAVRFIIPYFWGICALVFITGSGAGADLEPLFFPADGGPAPLNNLYAMPVFMGRLLPPILLGIVTAGMIAAFMSTHDSYFLAWSSVITQDIVAPLRREPMPTAARVRLTRILIVLMGGYVLYWSLFYKGREDIWDYMAVTGGIYFTGAFVILMLGIYWKQTSSFGALLGLLSGLLMLFGLEPIQIASGLKYQTADGQWIERLTSPQIGLLTVGIAIVLTVAGSLIRPDRAAEPESSAGESGA</sequence>
<keyword evidence="3" id="KW-0813">Transport</keyword>
<dbReference type="PANTHER" id="PTHR48086">
    <property type="entry name" value="SODIUM/PROLINE SYMPORTER-RELATED"/>
    <property type="match status" value="1"/>
</dbReference>
<evidence type="ECO:0000256" key="5">
    <source>
        <dbReference type="ARBA" id="ARBA00022692"/>
    </source>
</evidence>
<feature type="transmembrane region" description="Helical" evidence="9">
    <location>
        <begin position="425"/>
        <end position="449"/>
    </location>
</feature>
<reference evidence="10 11" key="1">
    <citation type="submission" date="2019-02" db="EMBL/GenBank/DDBJ databases">
        <title>Deep-cultivation of Planctomycetes and their phenomic and genomic characterization uncovers novel biology.</title>
        <authorList>
            <person name="Wiegand S."/>
            <person name="Jogler M."/>
            <person name="Boedeker C."/>
            <person name="Pinto D."/>
            <person name="Vollmers J."/>
            <person name="Rivas-Marin E."/>
            <person name="Kohn T."/>
            <person name="Peeters S.H."/>
            <person name="Heuer A."/>
            <person name="Rast P."/>
            <person name="Oberbeckmann S."/>
            <person name="Bunk B."/>
            <person name="Jeske O."/>
            <person name="Meyerdierks A."/>
            <person name="Storesund J.E."/>
            <person name="Kallscheuer N."/>
            <person name="Luecker S."/>
            <person name="Lage O.M."/>
            <person name="Pohl T."/>
            <person name="Merkel B.J."/>
            <person name="Hornburger P."/>
            <person name="Mueller R.-W."/>
            <person name="Bruemmer F."/>
            <person name="Labrenz M."/>
            <person name="Spormann A.M."/>
            <person name="Op den Camp H."/>
            <person name="Overmann J."/>
            <person name="Amann R."/>
            <person name="Jetten M.S.M."/>
            <person name="Mascher T."/>
            <person name="Medema M.H."/>
            <person name="Devos D.P."/>
            <person name="Kaster A.-K."/>
            <person name="Ovreas L."/>
            <person name="Rohde M."/>
            <person name="Galperin M.Y."/>
            <person name="Jogler C."/>
        </authorList>
    </citation>
    <scope>NUCLEOTIDE SEQUENCE [LARGE SCALE GENOMIC DNA]</scope>
    <source>
        <strain evidence="10 11">Mal4</strain>
    </source>
</reference>
<dbReference type="GO" id="GO:0005886">
    <property type="term" value="C:plasma membrane"/>
    <property type="evidence" value="ECO:0007669"/>
    <property type="project" value="TreeGrafter"/>
</dbReference>
<dbReference type="GO" id="GO:0046942">
    <property type="term" value="P:carboxylic acid transport"/>
    <property type="evidence" value="ECO:0007669"/>
    <property type="project" value="UniProtKB-ARBA"/>
</dbReference>
<evidence type="ECO:0000256" key="7">
    <source>
        <dbReference type="ARBA" id="ARBA00023136"/>
    </source>
</evidence>
<dbReference type="InterPro" id="IPR001734">
    <property type="entry name" value="Na/solute_symporter"/>
</dbReference>
<protein>
    <submittedName>
        <fullName evidence="10">Sodium/glucose cotransporter</fullName>
    </submittedName>
</protein>
<dbReference type="AlphaFoldDB" id="A0A517Z3W3"/>
<keyword evidence="11" id="KW-1185">Reference proteome</keyword>
<feature type="transmembrane region" description="Helical" evidence="9">
    <location>
        <begin position="170"/>
        <end position="194"/>
    </location>
</feature>
<keyword evidence="4" id="KW-1003">Cell membrane</keyword>